<sequence length="57" mass="6702">MYVANKKYCDFVVYTNQGIHCQTVLFDQEFVDKLIVKCTAFCLNHIVPEVIEQKFAR</sequence>
<protein>
    <submittedName>
        <fullName evidence="1">Uncharacterized protein</fullName>
    </submittedName>
</protein>
<keyword evidence="3" id="KW-1185">Reference proteome</keyword>
<dbReference type="Gene3D" id="3.90.320.10">
    <property type="match status" value="1"/>
</dbReference>
<reference evidence="1" key="1">
    <citation type="journal article" date="2019" name="bioRxiv">
        <title>The Genome of the Zebra Mussel, Dreissena polymorpha: A Resource for Invasive Species Research.</title>
        <authorList>
            <person name="McCartney M.A."/>
            <person name="Auch B."/>
            <person name="Kono T."/>
            <person name="Mallez S."/>
            <person name="Zhang Y."/>
            <person name="Obille A."/>
            <person name="Becker A."/>
            <person name="Abrahante J.E."/>
            <person name="Garbe J."/>
            <person name="Badalamenti J.P."/>
            <person name="Herman A."/>
            <person name="Mangelson H."/>
            <person name="Liachko I."/>
            <person name="Sullivan S."/>
            <person name="Sone E.D."/>
            <person name="Koren S."/>
            <person name="Silverstein K.A.T."/>
            <person name="Beckman K.B."/>
            <person name="Gohl D.M."/>
        </authorList>
    </citation>
    <scope>NUCLEOTIDE SEQUENCE</scope>
    <source>
        <strain evidence="1">Duluth1</strain>
        <tissue evidence="1">Whole animal</tissue>
    </source>
</reference>
<dbReference type="Proteomes" id="UP000828390">
    <property type="component" value="Unassembled WGS sequence"/>
</dbReference>
<evidence type="ECO:0000313" key="3">
    <source>
        <dbReference type="Proteomes" id="UP000828390"/>
    </source>
</evidence>
<accession>A0A9D3Y597</accession>
<evidence type="ECO:0000313" key="1">
    <source>
        <dbReference type="EMBL" id="KAH3693337.1"/>
    </source>
</evidence>
<gene>
    <name evidence="2" type="ORF">DPMN_172009</name>
    <name evidence="1" type="ORF">DPMN_192741</name>
</gene>
<dbReference type="EMBL" id="JAIWYP010000017">
    <property type="protein sequence ID" value="KAH3693337.1"/>
    <property type="molecule type" value="Genomic_DNA"/>
</dbReference>
<evidence type="ECO:0000313" key="2">
    <source>
        <dbReference type="EMBL" id="KAH3770716.1"/>
    </source>
</evidence>
<proteinExistence type="predicted"/>
<comment type="caution">
    <text evidence="1">The sequence shown here is derived from an EMBL/GenBank/DDBJ whole genome shotgun (WGS) entry which is preliminary data.</text>
</comment>
<name>A0A9D3Y597_DREPO</name>
<dbReference type="AlphaFoldDB" id="A0A9D3Y597"/>
<dbReference type="EMBL" id="JAIWYP010000009">
    <property type="protein sequence ID" value="KAH3770716.1"/>
    <property type="molecule type" value="Genomic_DNA"/>
</dbReference>
<organism evidence="1 3">
    <name type="scientific">Dreissena polymorpha</name>
    <name type="common">Zebra mussel</name>
    <name type="synonym">Mytilus polymorpha</name>
    <dbReference type="NCBI Taxonomy" id="45954"/>
    <lineage>
        <taxon>Eukaryota</taxon>
        <taxon>Metazoa</taxon>
        <taxon>Spiralia</taxon>
        <taxon>Lophotrochozoa</taxon>
        <taxon>Mollusca</taxon>
        <taxon>Bivalvia</taxon>
        <taxon>Autobranchia</taxon>
        <taxon>Heteroconchia</taxon>
        <taxon>Euheterodonta</taxon>
        <taxon>Imparidentia</taxon>
        <taxon>Neoheterodontei</taxon>
        <taxon>Myida</taxon>
        <taxon>Dreissenoidea</taxon>
        <taxon>Dreissenidae</taxon>
        <taxon>Dreissena</taxon>
    </lineage>
</organism>
<dbReference type="InterPro" id="IPR011604">
    <property type="entry name" value="PDDEXK-like_dom_sf"/>
</dbReference>
<reference evidence="1" key="2">
    <citation type="submission" date="2020-11" db="EMBL/GenBank/DDBJ databases">
        <authorList>
            <person name="McCartney M.A."/>
            <person name="Auch B."/>
            <person name="Kono T."/>
            <person name="Mallez S."/>
            <person name="Becker A."/>
            <person name="Gohl D.M."/>
            <person name="Silverstein K.A.T."/>
            <person name="Koren S."/>
            <person name="Bechman K.B."/>
            <person name="Herman A."/>
            <person name="Abrahante J.E."/>
            <person name="Garbe J."/>
        </authorList>
    </citation>
    <scope>NUCLEOTIDE SEQUENCE</scope>
    <source>
        <strain evidence="1">Duluth1</strain>
        <tissue evidence="1">Whole animal</tissue>
    </source>
</reference>